<reference evidence="1 2" key="1">
    <citation type="submission" date="2020-03" db="EMBL/GenBank/DDBJ databases">
        <title>Genomic analysis of Bacteroides faecium CBA7301.</title>
        <authorList>
            <person name="Kim J."/>
            <person name="Roh S.W."/>
        </authorList>
    </citation>
    <scope>NUCLEOTIDE SEQUENCE [LARGE SCALE GENOMIC DNA]</scope>
    <source>
        <strain evidence="1 2">CBA7301</strain>
    </source>
</reference>
<proteinExistence type="predicted"/>
<dbReference type="KEGG" id="bfc:BacF7301_21400"/>
<gene>
    <name evidence="1" type="ORF">BacF7301_21400</name>
</gene>
<evidence type="ECO:0000313" key="2">
    <source>
        <dbReference type="Proteomes" id="UP000501780"/>
    </source>
</evidence>
<keyword evidence="2" id="KW-1185">Reference proteome</keyword>
<accession>A0A6H0KT13</accession>
<protein>
    <submittedName>
        <fullName evidence="1">Uncharacterized protein</fullName>
    </submittedName>
</protein>
<dbReference type="Proteomes" id="UP000501780">
    <property type="component" value="Chromosome"/>
</dbReference>
<dbReference type="AlphaFoldDB" id="A0A6H0KT13"/>
<organism evidence="1 2">
    <name type="scientific">Bacteroides faecium</name>
    <dbReference type="NCBI Taxonomy" id="2715212"/>
    <lineage>
        <taxon>Bacteria</taxon>
        <taxon>Pseudomonadati</taxon>
        <taxon>Bacteroidota</taxon>
        <taxon>Bacteroidia</taxon>
        <taxon>Bacteroidales</taxon>
        <taxon>Bacteroidaceae</taxon>
        <taxon>Bacteroides</taxon>
    </lineage>
</organism>
<dbReference type="RefSeq" id="WP_167966031.1">
    <property type="nucleotide sequence ID" value="NZ_CP050831.1"/>
</dbReference>
<evidence type="ECO:0000313" key="1">
    <source>
        <dbReference type="EMBL" id="QIU96550.1"/>
    </source>
</evidence>
<name>A0A6H0KT13_9BACE</name>
<dbReference type="EMBL" id="CP050831">
    <property type="protein sequence ID" value="QIU96550.1"/>
    <property type="molecule type" value="Genomic_DNA"/>
</dbReference>
<sequence length="265" mass="31826">MKKYLVTYADESFKDAGERLMVTSRQLGVFDDCLLYSREDLTSEMRNSPIMRFPRGGGYWAWKSDVILQMLDKINWGDYVVYVDAGCYVYHSGEWGKMWRSLKGYDLILFRIPNQIKRWIKRDTLNYFGVSLNNNLMEQYLVAGGVIFFKKTPFTISFFESWRKLALEKYYLFVDSKRVDEYPDFIEHRHDQAILSLLFYCTFKKSNRIKVFWENFEVRGARQCIYAARSKKKFQEKKTKALHKQAYHYLFKYPMCSLAKFLFQR</sequence>